<dbReference type="InterPro" id="IPR006527">
    <property type="entry name" value="F-box-assoc_dom_typ1"/>
</dbReference>
<dbReference type="InterPro" id="IPR011043">
    <property type="entry name" value="Gal_Oxase/kelch_b-propeller"/>
</dbReference>
<dbReference type="InterPro" id="IPR017451">
    <property type="entry name" value="F-box-assoc_interact_dom"/>
</dbReference>
<feature type="domain" description="F-box associated beta-propeller type 1" evidence="1">
    <location>
        <begin position="9"/>
        <end position="260"/>
    </location>
</feature>
<dbReference type="SUPFAM" id="SSF50965">
    <property type="entry name" value="Galactose oxidase, central domain"/>
    <property type="match status" value="1"/>
</dbReference>
<dbReference type="Proteomes" id="UP001234989">
    <property type="component" value="Chromosome 12"/>
</dbReference>
<sequence length="295" mass="33770">MKNQFNYYHYTMDVPQLGSTSTISLVESPVPIDRSRMVLGNTQYFSCNGILLIITYANDIVLWNPATKESRRIPCPIRSKSGGLYNFCYFPSIDSYKIFRLGRGVFNDDKNDMDIDIFSTKGNSWKSVGMFPSNYDFLDSSIVMSDGIVYMMAKRIGNLVNSTILRFCLEKEQFEEELLCVDTIPGRIRVLHSVGEKLCLITLSGDNNEVCEIWLYMMTTNSWNKILTIPLTLRPLSFMEDGSMMFQKFNRSGFVFEAYNSTTHKFEQVNVAEIEGLNLFNRVVPYVETLSSPNS</sequence>
<proteinExistence type="predicted"/>
<evidence type="ECO:0000313" key="2">
    <source>
        <dbReference type="EMBL" id="WMV59620.1"/>
    </source>
</evidence>
<dbReference type="Pfam" id="PF07734">
    <property type="entry name" value="FBA_1"/>
    <property type="match status" value="1"/>
</dbReference>
<gene>
    <name evidence="2" type="ORF">MTR67_053005</name>
</gene>
<dbReference type="NCBIfam" id="TIGR01640">
    <property type="entry name" value="F_box_assoc_1"/>
    <property type="match status" value="1"/>
</dbReference>
<organism evidence="2 3">
    <name type="scientific">Solanum verrucosum</name>
    <dbReference type="NCBI Taxonomy" id="315347"/>
    <lineage>
        <taxon>Eukaryota</taxon>
        <taxon>Viridiplantae</taxon>
        <taxon>Streptophyta</taxon>
        <taxon>Embryophyta</taxon>
        <taxon>Tracheophyta</taxon>
        <taxon>Spermatophyta</taxon>
        <taxon>Magnoliopsida</taxon>
        <taxon>eudicotyledons</taxon>
        <taxon>Gunneridae</taxon>
        <taxon>Pentapetalae</taxon>
        <taxon>asterids</taxon>
        <taxon>lamiids</taxon>
        <taxon>Solanales</taxon>
        <taxon>Solanaceae</taxon>
        <taxon>Solanoideae</taxon>
        <taxon>Solaneae</taxon>
        <taxon>Solanum</taxon>
    </lineage>
</organism>
<accession>A0AAF0V6T6</accession>
<dbReference type="AlphaFoldDB" id="A0AAF0V6T6"/>
<dbReference type="InterPro" id="IPR050796">
    <property type="entry name" value="SCF_F-box_component"/>
</dbReference>
<keyword evidence="3" id="KW-1185">Reference proteome</keyword>
<dbReference type="Gene3D" id="2.120.10.80">
    <property type="entry name" value="Kelch-type beta propeller"/>
    <property type="match status" value="1"/>
</dbReference>
<protein>
    <recommendedName>
        <fullName evidence="1">F-box associated beta-propeller type 1 domain-containing protein</fullName>
    </recommendedName>
</protein>
<name>A0AAF0V6T6_SOLVR</name>
<dbReference type="InterPro" id="IPR015915">
    <property type="entry name" value="Kelch-typ_b-propeller"/>
</dbReference>
<dbReference type="PANTHER" id="PTHR31672:SF13">
    <property type="entry name" value="F-BOX PROTEIN CPR30-LIKE"/>
    <property type="match status" value="1"/>
</dbReference>
<reference evidence="2" key="1">
    <citation type="submission" date="2023-08" db="EMBL/GenBank/DDBJ databases">
        <title>A de novo genome assembly of Solanum verrucosum Schlechtendal, a Mexican diploid species geographically isolated from the other diploid A-genome species in potato relatives.</title>
        <authorList>
            <person name="Hosaka K."/>
        </authorList>
    </citation>
    <scope>NUCLEOTIDE SEQUENCE</scope>
    <source>
        <tissue evidence="2">Young leaves</tissue>
    </source>
</reference>
<dbReference type="EMBL" id="CP133623">
    <property type="protein sequence ID" value="WMV59620.1"/>
    <property type="molecule type" value="Genomic_DNA"/>
</dbReference>
<dbReference type="PANTHER" id="PTHR31672">
    <property type="entry name" value="BNACNNG10540D PROTEIN"/>
    <property type="match status" value="1"/>
</dbReference>
<evidence type="ECO:0000259" key="1">
    <source>
        <dbReference type="Pfam" id="PF07734"/>
    </source>
</evidence>
<evidence type="ECO:0000313" key="3">
    <source>
        <dbReference type="Proteomes" id="UP001234989"/>
    </source>
</evidence>